<evidence type="ECO:0000256" key="7">
    <source>
        <dbReference type="ARBA" id="ARBA00053401"/>
    </source>
</evidence>
<dbReference type="NCBIfam" id="NF010737">
    <property type="entry name" value="PRK14139.1"/>
    <property type="match status" value="1"/>
</dbReference>
<dbReference type="Gene3D" id="2.30.22.10">
    <property type="entry name" value="Head domain of nucleotide exchange factor GrpE"/>
    <property type="match status" value="1"/>
</dbReference>
<comment type="function">
    <text evidence="7 10 11">Participates actively in the response to hyperosmotic and heat shock by preventing the aggregation of stress-denatured proteins, in association with DnaK and GrpE. It is the nucleotide exchange factor for DnaK and may function as a thermosensor. Unfolded proteins bind initially to DnaJ; upon interaction with the DnaJ-bound protein, DnaK hydrolyzes its bound ATP, resulting in the formation of a stable complex. GrpE releases ADP from DnaK; ATP binding to DnaK triggers the release of the substrate protein, thus completing the reaction cycle. Several rounds of ATP-dependent interactions between DnaJ, DnaK and GrpE are required for fully efficient folding.</text>
</comment>
<dbReference type="GO" id="GO:0005829">
    <property type="term" value="C:cytosol"/>
    <property type="evidence" value="ECO:0007669"/>
    <property type="project" value="TreeGrafter"/>
</dbReference>
<dbReference type="PROSITE" id="PS01071">
    <property type="entry name" value="GRPE"/>
    <property type="match status" value="1"/>
</dbReference>
<evidence type="ECO:0000313" key="14">
    <source>
        <dbReference type="EMBL" id="BBB15622.1"/>
    </source>
</evidence>
<dbReference type="GO" id="GO:0000774">
    <property type="term" value="F:adenyl-nucleotide exchange factor activity"/>
    <property type="evidence" value="ECO:0007669"/>
    <property type="project" value="InterPro"/>
</dbReference>
<evidence type="ECO:0000256" key="13">
    <source>
        <dbReference type="SAM" id="MobiDB-lite"/>
    </source>
</evidence>
<dbReference type="NCBIfam" id="NF010748">
    <property type="entry name" value="PRK14150.1"/>
    <property type="match status" value="1"/>
</dbReference>
<comment type="similarity">
    <text evidence="2 10 12">Belongs to the GrpE family.</text>
</comment>
<dbReference type="OrthoDB" id="9789811at2"/>
<dbReference type="HAMAP" id="MF_01151">
    <property type="entry name" value="GrpE"/>
    <property type="match status" value="1"/>
</dbReference>
<dbReference type="SUPFAM" id="SSF58014">
    <property type="entry name" value="Coiled-coil domain of nucleotide exchange factor GrpE"/>
    <property type="match status" value="1"/>
</dbReference>
<evidence type="ECO:0000256" key="4">
    <source>
        <dbReference type="ARBA" id="ARBA00022490"/>
    </source>
</evidence>
<dbReference type="PANTHER" id="PTHR21237">
    <property type="entry name" value="GRPE PROTEIN"/>
    <property type="match status" value="1"/>
</dbReference>
<evidence type="ECO:0000256" key="9">
    <source>
        <dbReference type="ARBA" id="ARBA00076414"/>
    </source>
</evidence>
<evidence type="ECO:0000256" key="12">
    <source>
        <dbReference type="RuleBase" id="RU004478"/>
    </source>
</evidence>
<dbReference type="GO" id="GO:0042803">
    <property type="term" value="F:protein homodimerization activity"/>
    <property type="evidence" value="ECO:0007669"/>
    <property type="project" value="InterPro"/>
</dbReference>
<dbReference type="Pfam" id="PF01025">
    <property type="entry name" value="GrpE"/>
    <property type="match status" value="1"/>
</dbReference>
<keyword evidence="5 10" id="KW-0346">Stress response</keyword>
<evidence type="ECO:0000256" key="1">
    <source>
        <dbReference type="ARBA" id="ARBA00004496"/>
    </source>
</evidence>
<evidence type="ECO:0000256" key="6">
    <source>
        <dbReference type="ARBA" id="ARBA00023186"/>
    </source>
</evidence>
<dbReference type="InterPro" id="IPR009012">
    <property type="entry name" value="GrpE_head"/>
</dbReference>
<dbReference type="SUPFAM" id="SSF51064">
    <property type="entry name" value="Head domain of nucleotide exchange factor GrpE"/>
    <property type="match status" value="1"/>
</dbReference>
<dbReference type="FunFam" id="2.30.22.10:FF:000001">
    <property type="entry name" value="Protein GrpE"/>
    <property type="match status" value="1"/>
</dbReference>
<protein>
    <recommendedName>
        <fullName evidence="8 10">Protein GrpE</fullName>
    </recommendedName>
    <alternativeName>
        <fullName evidence="9 10">HSP-70 cofactor</fullName>
    </alternativeName>
</protein>
<dbReference type="GO" id="GO:0051087">
    <property type="term" value="F:protein-folding chaperone binding"/>
    <property type="evidence" value="ECO:0007669"/>
    <property type="project" value="InterPro"/>
</dbReference>
<feature type="compositionally biased region" description="Polar residues" evidence="13">
    <location>
        <begin position="36"/>
        <end position="45"/>
    </location>
</feature>
<evidence type="ECO:0000256" key="10">
    <source>
        <dbReference type="HAMAP-Rule" id="MF_01151"/>
    </source>
</evidence>
<feature type="region of interest" description="Disordered" evidence="13">
    <location>
        <begin position="1"/>
        <end position="45"/>
    </location>
</feature>
<dbReference type="Proteomes" id="UP000282483">
    <property type="component" value="Chromosome"/>
</dbReference>
<sequence length="209" mass="23609">MSKNESSKKTTWEKLNTEAAQETTEQESATKEENNTQKADASTQKLTHPAYEALEEQLAKTEAQLEQHKSTLIYQRAEMENIKRRSQQDIEKAHKFSLEKFIRDLLPVKDNLERALELTQGTNNDTLKGIELTLQAFQKVLESNGVKTIAPAAGDAFDPDYHQAMSIQETSEQKPDTILLNLQKGYLLQERLIRPAAVIVAKAPTEKNS</sequence>
<dbReference type="CDD" id="cd00446">
    <property type="entry name" value="GrpE"/>
    <property type="match status" value="1"/>
</dbReference>
<dbReference type="InterPro" id="IPR000740">
    <property type="entry name" value="GrpE"/>
</dbReference>
<dbReference type="KEGG" id="rvi:RVIR1_11590"/>
<reference evidence="14 15" key="1">
    <citation type="submission" date="2017-03" db="EMBL/GenBank/DDBJ databases">
        <title>The genome sequence of Candidatus Rickettsiella viridis.</title>
        <authorList>
            <person name="Nikoh N."/>
            <person name="Tsuchida T."/>
            <person name="Yamaguchi K."/>
            <person name="Maeda T."/>
            <person name="Shigenobu S."/>
            <person name="Fukatsu T."/>
        </authorList>
    </citation>
    <scope>NUCLEOTIDE SEQUENCE [LARGE SCALE GENOMIC DNA]</scope>
    <source>
        <strain evidence="14 15">Ap-RA04</strain>
    </source>
</reference>
<gene>
    <name evidence="10 14" type="primary">grpE</name>
    <name evidence="14" type="ORF">RVIR1_11590</name>
</gene>
<name>A0A2Z5V5C9_9COXI</name>
<proteinExistence type="inferred from homology"/>
<keyword evidence="15" id="KW-1185">Reference proteome</keyword>
<comment type="subunit">
    <text evidence="3 10">Homodimer.</text>
</comment>
<accession>A0A2Z5V5C9</accession>
<dbReference type="EMBL" id="AP018005">
    <property type="protein sequence ID" value="BBB15622.1"/>
    <property type="molecule type" value="Genomic_DNA"/>
</dbReference>
<evidence type="ECO:0000313" key="15">
    <source>
        <dbReference type="Proteomes" id="UP000282483"/>
    </source>
</evidence>
<dbReference type="PRINTS" id="PR00773">
    <property type="entry name" value="GRPEPROTEIN"/>
</dbReference>
<dbReference type="AlphaFoldDB" id="A0A2Z5V5C9"/>
<evidence type="ECO:0000256" key="3">
    <source>
        <dbReference type="ARBA" id="ARBA00011738"/>
    </source>
</evidence>
<evidence type="ECO:0000256" key="5">
    <source>
        <dbReference type="ARBA" id="ARBA00023016"/>
    </source>
</evidence>
<dbReference type="PANTHER" id="PTHR21237:SF23">
    <property type="entry name" value="GRPE PROTEIN HOMOLOG, MITOCHONDRIAL"/>
    <property type="match status" value="1"/>
</dbReference>
<evidence type="ECO:0000256" key="8">
    <source>
        <dbReference type="ARBA" id="ARBA00072274"/>
    </source>
</evidence>
<feature type="compositionally biased region" description="Low complexity" evidence="13">
    <location>
        <begin position="17"/>
        <end position="27"/>
    </location>
</feature>
<keyword evidence="6 10" id="KW-0143">Chaperone</keyword>
<dbReference type="Gene3D" id="3.90.20.20">
    <property type="match status" value="1"/>
</dbReference>
<evidence type="ECO:0000256" key="11">
    <source>
        <dbReference type="RuleBase" id="RU000639"/>
    </source>
</evidence>
<dbReference type="GO" id="GO:0051082">
    <property type="term" value="F:unfolded protein binding"/>
    <property type="evidence" value="ECO:0007669"/>
    <property type="project" value="TreeGrafter"/>
</dbReference>
<dbReference type="GO" id="GO:0006457">
    <property type="term" value="P:protein folding"/>
    <property type="evidence" value="ECO:0007669"/>
    <property type="project" value="InterPro"/>
</dbReference>
<dbReference type="NCBIfam" id="NF010738">
    <property type="entry name" value="PRK14140.1"/>
    <property type="match status" value="1"/>
</dbReference>
<organism evidence="14 15">
    <name type="scientific">Candidatus Rickettsiella viridis</name>
    <dbReference type="NCBI Taxonomy" id="676208"/>
    <lineage>
        <taxon>Bacteria</taxon>
        <taxon>Pseudomonadati</taxon>
        <taxon>Pseudomonadota</taxon>
        <taxon>Gammaproteobacteria</taxon>
        <taxon>Legionellales</taxon>
        <taxon>Coxiellaceae</taxon>
        <taxon>Rickettsiella</taxon>
    </lineage>
</organism>
<dbReference type="RefSeq" id="WP_126323150.1">
    <property type="nucleotide sequence ID" value="NZ_AP018005.1"/>
</dbReference>
<comment type="subcellular location">
    <subcellularLocation>
        <location evidence="1 10">Cytoplasm</location>
    </subcellularLocation>
</comment>
<dbReference type="InterPro" id="IPR013805">
    <property type="entry name" value="GrpE_CC"/>
</dbReference>
<keyword evidence="4 10" id="KW-0963">Cytoplasm</keyword>
<feature type="compositionally biased region" description="Basic and acidic residues" evidence="13">
    <location>
        <begin position="1"/>
        <end position="16"/>
    </location>
</feature>
<evidence type="ECO:0000256" key="2">
    <source>
        <dbReference type="ARBA" id="ARBA00009054"/>
    </source>
</evidence>